<evidence type="ECO:0000256" key="3">
    <source>
        <dbReference type="ARBA" id="ARBA00022777"/>
    </source>
</evidence>
<keyword evidence="4" id="KW-0067">ATP-binding</keyword>
<keyword evidence="2" id="KW-0547">Nucleotide-binding</keyword>
<dbReference type="AlphaFoldDB" id="A0A5K1K123"/>
<proteinExistence type="predicted"/>
<evidence type="ECO:0000256" key="1">
    <source>
        <dbReference type="ARBA" id="ARBA00022679"/>
    </source>
</evidence>
<feature type="region of interest" description="Disordered" evidence="5">
    <location>
        <begin position="218"/>
        <end position="238"/>
    </location>
</feature>
<gene>
    <name evidence="7" type="primary">O24928</name>
</gene>
<dbReference type="Gene3D" id="1.10.510.10">
    <property type="entry name" value="Transferase(Phosphotransferase) domain 1"/>
    <property type="match status" value="1"/>
</dbReference>
<keyword evidence="3" id="KW-0418">Kinase</keyword>
<keyword evidence="1" id="KW-0808">Transferase</keyword>
<dbReference type="GO" id="GO:0005524">
    <property type="term" value="F:ATP binding"/>
    <property type="evidence" value="ECO:0007669"/>
    <property type="project" value="UniProtKB-KW"/>
</dbReference>
<accession>A0A5K1K123</accession>
<dbReference type="EMBL" id="LR727436">
    <property type="protein sequence ID" value="VWO99156.1"/>
    <property type="molecule type" value="Genomic_DNA"/>
</dbReference>
<feature type="domain" description="Protein kinase" evidence="6">
    <location>
        <begin position="32"/>
        <end position="316"/>
    </location>
</feature>
<protein>
    <submittedName>
        <fullName evidence="7">Glyco_trans_2-like domain-containing protein</fullName>
    </submittedName>
</protein>
<evidence type="ECO:0000313" key="7">
    <source>
        <dbReference type="EMBL" id="VWO99156.1"/>
    </source>
</evidence>
<evidence type="ECO:0000259" key="6">
    <source>
        <dbReference type="PROSITE" id="PS50011"/>
    </source>
</evidence>
<dbReference type="PANTHER" id="PTHR44329:SF288">
    <property type="entry name" value="MITOGEN-ACTIVATED PROTEIN KINASE KINASE KINASE 20"/>
    <property type="match status" value="1"/>
</dbReference>
<evidence type="ECO:0000256" key="2">
    <source>
        <dbReference type="ARBA" id="ARBA00022741"/>
    </source>
</evidence>
<evidence type="ECO:0000256" key="5">
    <source>
        <dbReference type="SAM" id="MobiDB-lite"/>
    </source>
</evidence>
<dbReference type="PROSITE" id="PS50011">
    <property type="entry name" value="PROTEIN_KINASE_DOM"/>
    <property type="match status" value="1"/>
</dbReference>
<name>A0A5K1K123_9APHY</name>
<reference evidence="7" key="1">
    <citation type="submission" date="2019-10" db="EMBL/GenBank/DDBJ databases">
        <authorList>
            <person name="Nor Muhammad N."/>
        </authorList>
    </citation>
    <scope>NUCLEOTIDE SEQUENCE</scope>
</reference>
<sequence>MKDAEARWLQALPSTDTISDHTPTTIYDIGDIAAVDRLEGGSRDSALVILRDQPATRYVAFWTPNAPGCATECCLHLGEAILYEMTFLRTIPPHPHIVSPPVGYISRIHEGKRVLCGYLLKYYSGGPLGEPERVDAPIATRIKWAYQMASGLHHLHHVAHTYHGDIKLYNVVLDENGDAILIDLEQGRANEEHAAPELHAASLVSVGDDGRLCYSAAHAEPDSTSAKGEDGDEDGALPRLRCRDRPYDIWKDTPRAIEAAEAWAFATALQPLLADVDGASAILARCRSEDPNCRPTFEELERDFRDLYQRQTPPVE</sequence>
<dbReference type="PANTHER" id="PTHR44329">
    <property type="entry name" value="SERINE/THREONINE-PROTEIN KINASE TNNI3K-RELATED"/>
    <property type="match status" value="1"/>
</dbReference>
<evidence type="ECO:0000256" key="4">
    <source>
        <dbReference type="ARBA" id="ARBA00022840"/>
    </source>
</evidence>
<dbReference type="InterPro" id="IPR051681">
    <property type="entry name" value="Ser/Thr_Kinases-Pseudokinases"/>
</dbReference>
<dbReference type="InterPro" id="IPR000719">
    <property type="entry name" value="Prot_kinase_dom"/>
</dbReference>
<organism evidence="7">
    <name type="scientific">Ganoderma boninense</name>
    <dbReference type="NCBI Taxonomy" id="34458"/>
    <lineage>
        <taxon>Eukaryota</taxon>
        <taxon>Fungi</taxon>
        <taxon>Dikarya</taxon>
        <taxon>Basidiomycota</taxon>
        <taxon>Agaricomycotina</taxon>
        <taxon>Agaricomycetes</taxon>
        <taxon>Polyporales</taxon>
        <taxon>Polyporaceae</taxon>
        <taxon>Ganoderma</taxon>
    </lineage>
</organism>
<dbReference type="InterPro" id="IPR011009">
    <property type="entry name" value="Kinase-like_dom_sf"/>
</dbReference>
<dbReference type="GO" id="GO:0004674">
    <property type="term" value="F:protein serine/threonine kinase activity"/>
    <property type="evidence" value="ECO:0007669"/>
    <property type="project" value="TreeGrafter"/>
</dbReference>
<dbReference type="SUPFAM" id="SSF56112">
    <property type="entry name" value="Protein kinase-like (PK-like)"/>
    <property type="match status" value="1"/>
</dbReference>